<sequence length="174" mass="20222">MAQINNIINKYKAKYSNHLTYSNLKRLERVKAAYLKRMLCISKCTQSRIAYILADTTYFIEDMMATHSLVPTPQSIRFLEDRRQKAKDINHRLLSTPAMTNSEWKKANYHLRHLYTRVAAHGLHHRICLTKGYHSPSNGCQCTINGGPCDTYHIIECKERTLTLFHYANDANFT</sequence>
<reference evidence="1 2" key="1">
    <citation type="journal article" date="2022" name="Allergy">
        <title>Genome assembly and annotation of Periplaneta americana reveal a comprehensive cockroach allergen profile.</title>
        <authorList>
            <person name="Wang L."/>
            <person name="Xiong Q."/>
            <person name="Saelim N."/>
            <person name="Wang L."/>
            <person name="Nong W."/>
            <person name="Wan A.T."/>
            <person name="Shi M."/>
            <person name="Liu X."/>
            <person name="Cao Q."/>
            <person name="Hui J.H.L."/>
            <person name="Sookrung N."/>
            <person name="Leung T.F."/>
            <person name="Tungtrongchitr A."/>
            <person name="Tsui S.K.W."/>
        </authorList>
    </citation>
    <scope>NUCLEOTIDE SEQUENCE [LARGE SCALE GENOMIC DNA]</scope>
    <source>
        <strain evidence="1">PWHHKU_190912</strain>
    </source>
</reference>
<dbReference type="Proteomes" id="UP001148838">
    <property type="component" value="Unassembled WGS sequence"/>
</dbReference>
<dbReference type="EMBL" id="JAJSOF020000039">
    <property type="protein sequence ID" value="KAJ4426762.1"/>
    <property type="molecule type" value="Genomic_DNA"/>
</dbReference>
<name>A0ABQ8RYE6_PERAM</name>
<accession>A0ABQ8RYE6</accession>
<evidence type="ECO:0000313" key="2">
    <source>
        <dbReference type="Proteomes" id="UP001148838"/>
    </source>
</evidence>
<comment type="caution">
    <text evidence="1">The sequence shown here is derived from an EMBL/GenBank/DDBJ whole genome shotgun (WGS) entry which is preliminary data.</text>
</comment>
<proteinExistence type="predicted"/>
<gene>
    <name evidence="1" type="ORF">ANN_26561</name>
</gene>
<keyword evidence="2" id="KW-1185">Reference proteome</keyword>
<protein>
    <submittedName>
        <fullName evidence="1">Uncharacterized protein</fullName>
    </submittedName>
</protein>
<evidence type="ECO:0000313" key="1">
    <source>
        <dbReference type="EMBL" id="KAJ4426762.1"/>
    </source>
</evidence>
<organism evidence="1 2">
    <name type="scientific">Periplaneta americana</name>
    <name type="common">American cockroach</name>
    <name type="synonym">Blatta americana</name>
    <dbReference type="NCBI Taxonomy" id="6978"/>
    <lineage>
        <taxon>Eukaryota</taxon>
        <taxon>Metazoa</taxon>
        <taxon>Ecdysozoa</taxon>
        <taxon>Arthropoda</taxon>
        <taxon>Hexapoda</taxon>
        <taxon>Insecta</taxon>
        <taxon>Pterygota</taxon>
        <taxon>Neoptera</taxon>
        <taxon>Polyneoptera</taxon>
        <taxon>Dictyoptera</taxon>
        <taxon>Blattodea</taxon>
        <taxon>Blattoidea</taxon>
        <taxon>Blattidae</taxon>
        <taxon>Blattinae</taxon>
        <taxon>Periplaneta</taxon>
    </lineage>
</organism>